<dbReference type="InterPro" id="IPR035902">
    <property type="entry name" value="Nuc_phospho_transferase"/>
</dbReference>
<evidence type="ECO:0000256" key="2">
    <source>
        <dbReference type="ARBA" id="ARBA00022679"/>
    </source>
</evidence>
<evidence type="ECO:0000256" key="1">
    <source>
        <dbReference type="ARBA" id="ARBA00022676"/>
    </source>
</evidence>
<dbReference type="SUPFAM" id="SSF47648">
    <property type="entry name" value="Nucleoside phosphorylase/phosphoribosyltransferase N-terminal domain"/>
    <property type="match status" value="1"/>
</dbReference>
<feature type="domain" description="Glycosyl transferase family 3 N-terminal" evidence="4">
    <location>
        <begin position="13"/>
        <end position="77"/>
    </location>
</feature>
<dbReference type="InterPro" id="IPR000312">
    <property type="entry name" value="Glycosyl_Trfase_fam3"/>
</dbReference>
<organism evidence="5">
    <name type="scientific">hydrothermal vent metagenome</name>
    <dbReference type="NCBI Taxonomy" id="652676"/>
    <lineage>
        <taxon>unclassified sequences</taxon>
        <taxon>metagenomes</taxon>
        <taxon>ecological metagenomes</taxon>
    </lineage>
</organism>
<dbReference type="InterPro" id="IPR005940">
    <property type="entry name" value="Anthranilate_Pribosyl_Tfrase"/>
</dbReference>
<dbReference type="PANTHER" id="PTHR43285:SF2">
    <property type="entry name" value="ANTHRANILATE PHOSPHORIBOSYLTRANSFERASE"/>
    <property type="match status" value="1"/>
</dbReference>
<evidence type="ECO:0000259" key="4">
    <source>
        <dbReference type="Pfam" id="PF02885"/>
    </source>
</evidence>
<dbReference type="SUPFAM" id="SSF52418">
    <property type="entry name" value="Nucleoside phosphorylase/phosphoribosyltransferase catalytic domain"/>
    <property type="match status" value="1"/>
</dbReference>
<dbReference type="InterPro" id="IPR036320">
    <property type="entry name" value="Glycosyl_Trfase_fam3_N_dom_sf"/>
</dbReference>
<reference evidence="5" key="1">
    <citation type="submission" date="2018-06" db="EMBL/GenBank/DDBJ databases">
        <authorList>
            <person name="Zhirakovskaya E."/>
        </authorList>
    </citation>
    <scope>NUCLEOTIDE SEQUENCE</scope>
</reference>
<dbReference type="Gene3D" id="1.20.970.10">
    <property type="entry name" value="Transferase, Pyrimidine Nucleoside Phosphorylase, Chain C"/>
    <property type="match status" value="1"/>
</dbReference>
<dbReference type="GO" id="GO:0000162">
    <property type="term" value="P:L-tryptophan biosynthetic process"/>
    <property type="evidence" value="ECO:0007669"/>
    <property type="project" value="InterPro"/>
</dbReference>
<dbReference type="PANTHER" id="PTHR43285">
    <property type="entry name" value="ANTHRANILATE PHOSPHORIBOSYLTRANSFERASE"/>
    <property type="match status" value="1"/>
</dbReference>
<keyword evidence="1 5" id="KW-0328">Glycosyltransferase</keyword>
<dbReference type="AlphaFoldDB" id="A0A3B1BR96"/>
<keyword evidence="2 5" id="KW-0808">Transferase</keyword>
<accession>A0A3B1BR96</accession>
<feature type="domain" description="Glycosyl transferase family 3" evidence="3">
    <location>
        <begin position="106"/>
        <end position="361"/>
    </location>
</feature>
<dbReference type="InterPro" id="IPR017459">
    <property type="entry name" value="Glycosyl_Trfase_fam3_N_dom"/>
</dbReference>
<dbReference type="Pfam" id="PF02885">
    <property type="entry name" value="Glycos_trans_3N"/>
    <property type="match status" value="1"/>
</dbReference>
<evidence type="ECO:0000313" key="5">
    <source>
        <dbReference type="EMBL" id="VAX14374.1"/>
    </source>
</evidence>
<protein>
    <submittedName>
        <fullName evidence="5">Anthranilate phosphoribosyltransferase like</fullName>
        <ecNumber evidence="5">2.4.2.18</ecNumber>
    </submittedName>
</protein>
<dbReference type="GO" id="GO:0004048">
    <property type="term" value="F:anthranilate phosphoribosyltransferase activity"/>
    <property type="evidence" value="ECO:0007669"/>
    <property type="project" value="UniProtKB-EC"/>
</dbReference>
<name>A0A3B1BR96_9ZZZZ</name>
<sequence length="369" mass="39801">MANIDPQESIQLAIQKVATGPEYSKNLNYEETYQAMQYILSDGADPVQAGIFLIALRMKRETLDEYKGVLQAIVDTANTATVDVDELVDIADPYDGHSRGLPVVAFVAPVLAACGLPAVTHGLEYIGPKYGITQRKVLRAAGVNVDLSSAEAAKALENDSIGWAYVDQRACASRLYHLLDLRRRMIKRSVLTTVETLIKPLQARGKTYTMTGYVHKAYPPIYAELARFRGFDSAMIVRGVEGGVIPSLQQEAKLFFFEKGGQETEHTLNPTDMSITQTSRAVPLPKDLPAAAAGSKTEFDIDAGAKAAAEAGMEALQGKAGSAYDCLVYSASICLHSLGRSETLAKAAETVRKILDSGAALTRLEAARN</sequence>
<evidence type="ECO:0000259" key="3">
    <source>
        <dbReference type="Pfam" id="PF00591"/>
    </source>
</evidence>
<dbReference type="EMBL" id="UOFZ01000175">
    <property type="protein sequence ID" value="VAX14374.1"/>
    <property type="molecule type" value="Genomic_DNA"/>
</dbReference>
<dbReference type="GO" id="GO:0005829">
    <property type="term" value="C:cytosol"/>
    <property type="evidence" value="ECO:0007669"/>
    <property type="project" value="TreeGrafter"/>
</dbReference>
<dbReference type="Pfam" id="PF00591">
    <property type="entry name" value="Glycos_transf_3"/>
    <property type="match status" value="1"/>
</dbReference>
<dbReference type="EC" id="2.4.2.18" evidence="5"/>
<gene>
    <name evidence="5" type="ORF">MNBD_GAMMA24-2213</name>
</gene>
<proteinExistence type="predicted"/>
<dbReference type="Gene3D" id="3.40.1030.10">
    <property type="entry name" value="Nucleoside phosphorylase/phosphoribosyltransferase catalytic domain"/>
    <property type="match status" value="1"/>
</dbReference>